<evidence type="ECO:0000313" key="3">
    <source>
        <dbReference type="Proteomes" id="UP000612362"/>
    </source>
</evidence>
<dbReference type="PANTHER" id="PTHR18964:SF173">
    <property type="entry name" value="GLUCOKINASE"/>
    <property type="match status" value="1"/>
</dbReference>
<gene>
    <name evidence="2" type="ORF">KSX_25840</name>
</gene>
<dbReference type="EMBL" id="BNJF01000001">
    <property type="protein sequence ID" value="GHO44421.1"/>
    <property type="molecule type" value="Genomic_DNA"/>
</dbReference>
<dbReference type="Proteomes" id="UP000612362">
    <property type="component" value="Unassembled WGS sequence"/>
</dbReference>
<dbReference type="Pfam" id="PF00480">
    <property type="entry name" value="ROK"/>
    <property type="match status" value="1"/>
</dbReference>
<comment type="similarity">
    <text evidence="1">Belongs to the ROK (NagC/XylR) family.</text>
</comment>
<dbReference type="InterPro" id="IPR000600">
    <property type="entry name" value="ROK"/>
</dbReference>
<proteinExistence type="inferred from homology"/>
<dbReference type="Gene3D" id="3.30.420.40">
    <property type="match status" value="2"/>
</dbReference>
<evidence type="ECO:0000256" key="1">
    <source>
        <dbReference type="ARBA" id="ARBA00006479"/>
    </source>
</evidence>
<name>A0A8J3HWB7_9CHLR</name>
<accession>A0A8J3HWB7</accession>
<comment type="caution">
    <text evidence="2">The sequence shown here is derived from an EMBL/GenBank/DDBJ whole genome shotgun (WGS) entry which is preliminary data.</text>
</comment>
<dbReference type="PANTHER" id="PTHR18964">
    <property type="entry name" value="ROK (REPRESSOR, ORF, KINASE) FAMILY"/>
    <property type="match status" value="1"/>
</dbReference>
<organism evidence="2 3">
    <name type="scientific">Ktedonospora formicarum</name>
    <dbReference type="NCBI Taxonomy" id="2778364"/>
    <lineage>
        <taxon>Bacteria</taxon>
        <taxon>Bacillati</taxon>
        <taxon>Chloroflexota</taxon>
        <taxon>Ktedonobacteria</taxon>
        <taxon>Ktedonobacterales</taxon>
        <taxon>Ktedonobacteraceae</taxon>
        <taxon>Ktedonospora</taxon>
    </lineage>
</organism>
<dbReference type="SUPFAM" id="SSF53067">
    <property type="entry name" value="Actin-like ATPase domain"/>
    <property type="match status" value="1"/>
</dbReference>
<dbReference type="InterPro" id="IPR043129">
    <property type="entry name" value="ATPase_NBD"/>
</dbReference>
<evidence type="ECO:0000313" key="2">
    <source>
        <dbReference type="EMBL" id="GHO44421.1"/>
    </source>
</evidence>
<dbReference type="PROSITE" id="PS01125">
    <property type="entry name" value="ROK"/>
    <property type="match status" value="1"/>
</dbReference>
<protein>
    <submittedName>
        <fullName evidence="2">Transcriptional regulator</fullName>
    </submittedName>
</protein>
<reference evidence="2" key="1">
    <citation type="submission" date="2020-10" db="EMBL/GenBank/DDBJ databases">
        <title>Taxonomic study of unclassified bacteria belonging to the class Ktedonobacteria.</title>
        <authorList>
            <person name="Yabe S."/>
            <person name="Wang C.M."/>
            <person name="Zheng Y."/>
            <person name="Sakai Y."/>
            <person name="Cavaletti L."/>
            <person name="Monciardini P."/>
            <person name="Donadio S."/>
        </authorList>
    </citation>
    <scope>NUCLEOTIDE SEQUENCE</scope>
    <source>
        <strain evidence="2">SOSP1-1</strain>
    </source>
</reference>
<keyword evidence="3" id="KW-1185">Reference proteome</keyword>
<dbReference type="InterPro" id="IPR049874">
    <property type="entry name" value="ROK_cs"/>
</dbReference>
<dbReference type="AlphaFoldDB" id="A0A8J3HWB7"/>
<sequence length="340" mass="36186">MTGQVNPQRITEKLLATHGHVVGIEISSSGLRQSVALANLDGEILLRVSRPLEVVPDSTTVLQQIDAMIAEVTSPERLVDGRILRVGVAVGGLVDASQGLVRTLYHAQGWDNYPLQDYFTERLDAPCIIDNNANAAALAEYHRGSGVRERVVLYVGLGRGIGGGMVINGKVYHGVTSVAGEIGHILVKEGGPRCSCGGYGHLEAIASARAITGAMIEHSAEDAQARSIMERMTDGHIERLTPAQVFHLAAEGNQVARHIVNDVHTYLGIALANIVHVINPSMIILGGSVAQAGDLLVQPLEQQIQKLCLPEARRELRVVQGSLGVDANLMGAVTLALQDL</sequence>